<dbReference type="Gene3D" id="1.10.357.10">
    <property type="entry name" value="Tetracycline Repressor, domain 2"/>
    <property type="match status" value="1"/>
</dbReference>
<dbReference type="EMBL" id="JAGSOV010000073">
    <property type="protein sequence ID" value="MCO1659954.1"/>
    <property type="molecule type" value="Genomic_DNA"/>
</dbReference>
<evidence type="ECO:0000313" key="6">
    <source>
        <dbReference type="EMBL" id="MCO1659954.1"/>
    </source>
</evidence>
<dbReference type="Pfam" id="PF16859">
    <property type="entry name" value="TetR_C_11"/>
    <property type="match status" value="1"/>
</dbReference>
<dbReference type="Proteomes" id="UP001165283">
    <property type="component" value="Unassembled WGS sequence"/>
</dbReference>
<dbReference type="InterPro" id="IPR011075">
    <property type="entry name" value="TetR_C"/>
</dbReference>
<reference evidence="6" key="1">
    <citation type="submission" date="2021-04" db="EMBL/GenBank/DDBJ databases">
        <title>Pseudonocardia sp. nov., isolated from sandy soil of mangrove forest.</title>
        <authorList>
            <person name="Zan Z."/>
            <person name="Huang R."/>
            <person name="Liu W."/>
        </authorList>
    </citation>
    <scope>NUCLEOTIDE SEQUENCE</scope>
    <source>
        <strain evidence="6">S2-4</strain>
    </source>
</reference>
<dbReference type="PANTHER" id="PTHR30055">
    <property type="entry name" value="HTH-TYPE TRANSCRIPTIONAL REGULATOR RUTR"/>
    <property type="match status" value="1"/>
</dbReference>
<keyword evidence="7" id="KW-1185">Reference proteome</keyword>
<protein>
    <submittedName>
        <fullName evidence="6">TetR/AcrR family transcriptional regulator</fullName>
    </submittedName>
</protein>
<evidence type="ECO:0000256" key="3">
    <source>
        <dbReference type="ARBA" id="ARBA00023163"/>
    </source>
</evidence>
<dbReference type="InterPro" id="IPR009057">
    <property type="entry name" value="Homeodomain-like_sf"/>
</dbReference>
<evidence type="ECO:0000256" key="1">
    <source>
        <dbReference type="ARBA" id="ARBA00023015"/>
    </source>
</evidence>
<dbReference type="SUPFAM" id="SSF46689">
    <property type="entry name" value="Homeodomain-like"/>
    <property type="match status" value="1"/>
</dbReference>
<keyword evidence="2 4" id="KW-0238">DNA-binding</keyword>
<comment type="caution">
    <text evidence="6">The sequence shown here is derived from an EMBL/GenBank/DDBJ whole genome shotgun (WGS) entry which is preliminary data.</text>
</comment>
<proteinExistence type="predicted"/>
<dbReference type="InterPro" id="IPR001647">
    <property type="entry name" value="HTH_TetR"/>
</dbReference>
<dbReference type="Gene3D" id="1.10.10.60">
    <property type="entry name" value="Homeodomain-like"/>
    <property type="match status" value="1"/>
</dbReference>
<dbReference type="Pfam" id="PF00440">
    <property type="entry name" value="TetR_N"/>
    <property type="match status" value="1"/>
</dbReference>
<dbReference type="SUPFAM" id="SSF48498">
    <property type="entry name" value="Tetracyclin repressor-like, C-terminal domain"/>
    <property type="match status" value="1"/>
</dbReference>
<accession>A0ABT1AAW5</accession>
<sequence length="201" mass="21402">MPIPPPHRPGGRSARITRAVHAATVHALTEHGLDGLSIEAVAARAEVNKTTIYRRWGTREALVADALTANTGRQVTVPDTGSSREDLVVFARQVRDAILAPTSRALMSALSAGRHHRELAEIGRRYWADRLAAVRPLIERAVQRGELPADADPDVVVTRIVGPIWFAVSGPGLAVDDDFVAGCVDTVLAGTTSPAAGDQSR</sequence>
<gene>
    <name evidence="6" type="ORF">KDL28_33325</name>
</gene>
<dbReference type="InterPro" id="IPR036271">
    <property type="entry name" value="Tet_transcr_reg_TetR-rel_C_sf"/>
</dbReference>
<keyword evidence="3" id="KW-0804">Transcription</keyword>
<evidence type="ECO:0000256" key="2">
    <source>
        <dbReference type="ARBA" id="ARBA00023125"/>
    </source>
</evidence>
<evidence type="ECO:0000256" key="4">
    <source>
        <dbReference type="PROSITE-ProRule" id="PRU00335"/>
    </source>
</evidence>
<feature type="DNA-binding region" description="H-T-H motif" evidence="4">
    <location>
        <begin position="37"/>
        <end position="56"/>
    </location>
</feature>
<name>A0ABT1AAW5_9PSEU</name>
<dbReference type="PROSITE" id="PS50977">
    <property type="entry name" value="HTH_TETR_2"/>
    <property type="match status" value="1"/>
</dbReference>
<feature type="domain" description="HTH tetR-type" evidence="5">
    <location>
        <begin position="14"/>
        <end position="74"/>
    </location>
</feature>
<dbReference type="RefSeq" id="WP_252445101.1">
    <property type="nucleotide sequence ID" value="NZ_JAGSOV010000073.1"/>
</dbReference>
<keyword evidence="1" id="KW-0805">Transcription regulation</keyword>
<dbReference type="PANTHER" id="PTHR30055:SF148">
    <property type="entry name" value="TETR-FAMILY TRANSCRIPTIONAL REGULATOR"/>
    <property type="match status" value="1"/>
</dbReference>
<evidence type="ECO:0000313" key="7">
    <source>
        <dbReference type="Proteomes" id="UP001165283"/>
    </source>
</evidence>
<dbReference type="InterPro" id="IPR050109">
    <property type="entry name" value="HTH-type_TetR-like_transc_reg"/>
</dbReference>
<organism evidence="6 7">
    <name type="scientific">Pseudonocardia humida</name>
    <dbReference type="NCBI Taxonomy" id="2800819"/>
    <lineage>
        <taxon>Bacteria</taxon>
        <taxon>Bacillati</taxon>
        <taxon>Actinomycetota</taxon>
        <taxon>Actinomycetes</taxon>
        <taxon>Pseudonocardiales</taxon>
        <taxon>Pseudonocardiaceae</taxon>
        <taxon>Pseudonocardia</taxon>
    </lineage>
</organism>
<evidence type="ECO:0000259" key="5">
    <source>
        <dbReference type="PROSITE" id="PS50977"/>
    </source>
</evidence>